<name>A4HA80_LEIBR</name>
<keyword evidence="3 6" id="KW-1133">Transmembrane helix</keyword>
<feature type="transmembrane region" description="Helical" evidence="6">
    <location>
        <begin position="653"/>
        <end position="672"/>
    </location>
</feature>
<reference evidence="7 8" key="1">
    <citation type="journal article" date="2007" name="Nat. Genet.">
        <title>Comparative genomic analysis of three Leishmania species that cause diverse human disease.</title>
        <authorList>
            <person name="Peacock C.S."/>
            <person name="Seeger K."/>
            <person name="Harris D."/>
            <person name="Murphy L."/>
            <person name="Ruiz J.C."/>
            <person name="Quail M.A."/>
            <person name="Peters N."/>
            <person name="Adlem E."/>
            <person name="Tivey A."/>
            <person name="Aslett M."/>
            <person name="Kerhornou A."/>
            <person name="Ivens A."/>
            <person name="Fraser A."/>
            <person name="Rajandream M.A."/>
            <person name="Carver T."/>
            <person name="Norbertczak H."/>
            <person name="Chillingworth T."/>
            <person name="Hance Z."/>
            <person name="Jagels K."/>
            <person name="Moule S."/>
            <person name="Ormond D."/>
            <person name="Rutter S."/>
            <person name="Squares R."/>
            <person name="Whitehead S."/>
            <person name="Rabbinowitsch E."/>
            <person name="Arrowsmith C."/>
            <person name="White B."/>
            <person name="Thurston S."/>
            <person name="Bringaud F."/>
            <person name="Baldauf S.L."/>
            <person name="Faulconbridge A."/>
            <person name="Jeffares D."/>
            <person name="Depledge D.P."/>
            <person name="Oyola S.O."/>
            <person name="Hilley J.D."/>
            <person name="Brito L.O."/>
            <person name="Tosi L.R."/>
            <person name="Barrell B."/>
            <person name="Cruz A.K."/>
            <person name="Mottram J.C."/>
            <person name="Smith D.F."/>
            <person name="Berriman M."/>
        </authorList>
    </citation>
    <scope>NUCLEOTIDE SEQUENCE [LARGE SCALE GENOMIC DNA]</scope>
    <source>
        <strain evidence="7 8">MHOM/BR/75/M2904</strain>
    </source>
</reference>
<feature type="transmembrane region" description="Helical" evidence="6">
    <location>
        <begin position="612"/>
        <end position="633"/>
    </location>
</feature>
<reference evidence="7 8" key="2">
    <citation type="journal article" date="2011" name="Genome Res.">
        <title>Chromosome and gene copy number variation allow major structural change between species and strains of Leishmania.</title>
        <authorList>
            <person name="Rogers M.B."/>
            <person name="Hilley J.D."/>
            <person name="Dickens N.J."/>
            <person name="Wilkes J."/>
            <person name="Bates P.A."/>
            <person name="Depledge D.P."/>
            <person name="Harris D."/>
            <person name="Her Y."/>
            <person name="Herzyk P."/>
            <person name="Imamura H."/>
            <person name="Otto T.D."/>
            <person name="Sanders M."/>
            <person name="Seeger K."/>
            <person name="Dujardin J.C."/>
            <person name="Berriman M."/>
            <person name="Smith D.F."/>
            <person name="Hertz-Fowler C."/>
            <person name="Mottram J.C."/>
        </authorList>
    </citation>
    <scope>NUCLEOTIDE SEQUENCE [LARGE SCALE GENOMIC DNA]</scope>
    <source>
        <strain evidence="7 8">MHOM/BR/75/M2904</strain>
    </source>
</reference>
<dbReference type="STRING" id="5660.A4HA80"/>
<evidence type="ECO:0000256" key="2">
    <source>
        <dbReference type="ARBA" id="ARBA00022692"/>
    </source>
</evidence>
<protein>
    <submittedName>
        <fullName evidence="7">Glycerol uptake protein</fullName>
    </submittedName>
</protein>
<feature type="transmembrane region" description="Helical" evidence="6">
    <location>
        <begin position="575"/>
        <end position="600"/>
    </location>
</feature>
<dbReference type="EMBL" id="FR798993">
    <property type="protein sequence ID" value="CAM38308.1"/>
    <property type="molecule type" value="Genomic_DNA"/>
</dbReference>
<dbReference type="Pfam" id="PF03062">
    <property type="entry name" value="MBOAT"/>
    <property type="match status" value="1"/>
</dbReference>
<evidence type="ECO:0000256" key="4">
    <source>
        <dbReference type="ARBA" id="ARBA00023136"/>
    </source>
</evidence>
<dbReference type="KEGG" id="lbz:LBRM_19_1560"/>
<dbReference type="GO" id="GO:0005783">
    <property type="term" value="C:endoplasmic reticulum"/>
    <property type="evidence" value="ECO:0007669"/>
    <property type="project" value="TreeGrafter"/>
</dbReference>
<feature type="transmembrane region" description="Helical" evidence="6">
    <location>
        <begin position="750"/>
        <end position="776"/>
    </location>
</feature>
<feature type="transmembrane region" description="Helical" evidence="6">
    <location>
        <begin position="379"/>
        <end position="404"/>
    </location>
</feature>
<dbReference type="GO" id="GO:0016020">
    <property type="term" value="C:membrane"/>
    <property type="evidence" value="ECO:0007669"/>
    <property type="project" value="UniProtKB-SubCell"/>
</dbReference>
<dbReference type="InParanoid" id="A4HA80"/>
<keyword evidence="8" id="KW-1185">Reference proteome</keyword>
<feature type="transmembrane region" description="Helical" evidence="6">
    <location>
        <begin position="410"/>
        <end position="427"/>
    </location>
</feature>
<feature type="transmembrane region" description="Helical" evidence="6">
    <location>
        <begin position="20"/>
        <end position="40"/>
    </location>
</feature>
<dbReference type="InterPro" id="IPR051085">
    <property type="entry name" value="MB_O-acyltransferase"/>
</dbReference>
<dbReference type="RefSeq" id="XP_001564250.1">
    <property type="nucleotide sequence ID" value="XM_001564200.1"/>
</dbReference>
<feature type="transmembrane region" description="Helical" evidence="6">
    <location>
        <begin position="890"/>
        <end position="908"/>
    </location>
</feature>
<dbReference type="PANTHER" id="PTHR13285:SF18">
    <property type="entry name" value="PROTEIN-CYSTEINE N-PALMITOYLTRANSFERASE RASP"/>
    <property type="match status" value="1"/>
</dbReference>
<evidence type="ECO:0000256" key="5">
    <source>
        <dbReference type="SAM" id="MobiDB-lite"/>
    </source>
</evidence>
<dbReference type="GeneID" id="5414793"/>
<dbReference type="AlphaFoldDB" id="A4HA80"/>
<feature type="region of interest" description="Disordered" evidence="5">
    <location>
        <begin position="107"/>
        <end position="135"/>
    </location>
</feature>
<keyword evidence="4 6" id="KW-0472">Membrane</keyword>
<dbReference type="GO" id="GO:0016746">
    <property type="term" value="F:acyltransferase activity"/>
    <property type="evidence" value="ECO:0007669"/>
    <property type="project" value="TreeGrafter"/>
</dbReference>
<feature type="transmembrane region" description="Helical" evidence="6">
    <location>
        <begin position="434"/>
        <end position="451"/>
    </location>
</feature>
<accession>A4HA80</accession>
<feature type="transmembrane region" description="Helical" evidence="6">
    <location>
        <begin position="836"/>
        <end position="856"/>
    </location>
</feature>
<evidence type="ECO:0000256" key="6">
    <source>
        <dbReference type="SAM" id="Phobius"/>
    </source>
</evidence>
<proteinExistence type="predicted"/>
<organism evidence="7 8">
    <name type="scientific">Leishmania braziliensis</name>
    <dbReference type="NCBI Taxonomy" id="5660"/>
    <lineage>
        <taxon>Eukaryota</taxon>
        <taxon>Discoba</taxon>
        <taxon>Euglenozoa</taxon>
        <taxon>Kinetoplastea</taxon>
        <taxon>Metakinetoplastina</taxon>
        <taxon>Trypanosomatida</taxon>
        <taxon>Trypanosomatidae</taxon>
        <taxon>Leishmaniinae</taxon>
        <taxon>Leishmania</taxon>
        <taxon>Leishmania braziliensis species complex</taxon>
    </lineage>
</organism>
<feature type="transmembrane region" description="Helical" evidence="6">
    <location>
        <begin position="230"/>
        <end position="253"/>
    </location>
</feature>
<dbReference type="PANTHER" id="PTHR13285">
    <property type="entry name" value="ACYLTRANSFERASE"/>
    <property type="match status" value="1"/>
</dbReference>
<evidence type="ECO:0000256" key="1">
    <source>
        <dbReference type="ARBA" id="ARBA00004141"/>
    </source>
</evidence>
<gene>
    <name evidence="7" type="ORF">LBRM_19_1560</name>
</gene>
<evidence type="ECO:0000313" key="7">
    <source>
        <dbReference type="EMBL" id="CAM38308.1"/>
    </source>
</evidence>
<dbReference type="InterPro" id="IPR004299">
    <property type="entry name" value="MBOAT_fam"/>
</dbReference>
<sequence length="926" mass="103861">MHTVRKRVCMCVREREQSPLFIRQSSLLLHVPLLAIFSVLRLLAPLTFPLLLVVFSVESLAHCLCVGAKSVGSQVTERDQTKGALKGDHTCDLTHLQPHSTLSLFPSPKPPLMAGHDPSNHISAPRRSSPAPLSRTRFSAATLEREKVCKDEPEAIVKDLSLNSLTSPGSPSSSFRGFTALLPLASTPVSPPYCTAPPLSMPRLRLLSFTTELGIGASVYNSIYPRLCTIEYLLSVAMVIYLCAYAFCTLRVFCAKNIHHYLRDLLAPNTFLRRYNAIGYDKHVDSQWGRFTQQYTTLVELSAFMGATTFLCRCVSSTSMSRAPSTADSISSYDISQNGLAGTTNGAVTNIGTRGGRLPAESSASDVRASKLVSLALRVWRIIAGHSWSIPAFYTVTGFIFVAAVHGPHFFLPLLLIIANYVIFSRLQRLCPYWLFMATMWATHVAGLYIIEIANGFEGTYWLQYFFTTSADEALNLLGYEQKPLWDTNMRWAISFRMSTLRLISFNYDLWEATHAAARARERATAKHDATCIECAQLREQNAALAAALPAEASRCYKYRTEYPRDPADYNFVNYAAYTLFPPLYLGGPMSSFNAFVSYMRVPSTSMPLRKMVTYAFAIFRIYATTVLLLHFVHLPALAKHSYLITEMSLQEQAHFVFLTLAYLWLKFNFIWKSSRLFAMLSGIEVPEDMRRCFNASYTVREFWRDWHASFNLWVVRYMYIPMGGSSRVALSVLPIFLFIALWHDPVLHLVKWALCIAVMFMAEVAVSGCFGWAVAAFRREMAAVAPTGAVNDATLERESPITDPVRRRLLARLARLCARRLSPSLRAWSYRMLRVLGGIIAFAGLLLVNLVGFSMQNEQGTGEKMGWTDKPVNADSAILRTLRQLTSSFLLGLLLYLYCSISITVTGRDIEASERQALKERYGLV</sequence>
<feature type="compositionally biased region" description="Low complexity" evidence="5">
    <location>
        <begin position="123"/>
        <end position="135"/>
    </location>
</feature>
<dbReference type="VEuPathDB" id="TriTrypDB:LbrM.19.1560"/>
<comment type="subcellular location">
    <subcellularLocation>
        <location evidence="1">Membrane</location>
        <topology evidence="1">Multi-pass membrane protein</topology>
    </subcellularLocation>
</comment>
<evidence type="ECO:0000256" key="3">
    <source>
        <dbReference type="ARBA" id="ARBA00022989"/>
    </source>
</evidence>
<feature type="transmembrane region" description="Helical" evidence="6">
    <location>
        <begin position="727"/>
        <end position="744"/>
    </location>
</feature>
<evidence type="ECO:0000313" key="8">
    <source>
        <dbReference type="Proteomes" id="UP000007258"/>
    </source>
</evidence>
<keyword evidence="2 6" id="KW-0812">Transmembrane</keyword>
<dbReference type="Proteomes" id="UP000007258">
    <property type="component" value="Chromosome 19"/>
</dbReference>